<organism evidence="2 3">
    <name type="scientific">Paramarasmius palmivorus</name>
    <dbReference type="NCBI Taxonomy" id="297713"/>
    <lineage>
        <taxon>Eukaryota</taxon>
        <taxon>Fungi</taxon>
        <taxon>Dikarya</taxon>
        <taxon>Basidiomycota</taxon>
        <taxon>Agaricomycotina</taxon>
        <taxon>Agaricomycetes</taxon>
        <taxon>Agaricomycetidae</taxon>
        <taxon>Agaricales</taxon>
        <taxon>Marasmiineae</taxon>
        <taxon>Marasmiaceae</taxon>
        <taxon>Paramarasmius</taxon>
    </lineage>
</organism>
<keyword evidence="3" id="KW-1185">Reference proteome</keyword>
<evidence type="ECO:0000313" key="3">
    <source>
        <dbReference type="Proteomes" id="UP001383192"/>
    </source>
</evidence>
<feature type="region of interest" description="Disordered" evidence="1">
    <location>
        <begin position="147"/>
        <end position="172"/>
    </location>
</feature>
<feature type="compositionally biased region" description="Pro residues" evidence="1">
    <location>
        <begin position="402"/>
        <end position="411"/>
    </location>
</feature>
<feature type="compositionally biased region" description="Basic residues" evidence="1">
    <location>
        <begin position="443"/>
        <end position="453"/>
    </location>
</feature>
<feature type="compositionally biased region" description="Basic and acidic residues" evidence="1">
    <location>
        <begin position="337"/>
        <end position="351"/>
    </location>
</feature>
<feature type="region of interest" description="Disordered" evidence="1">
    <location>
        <begin position="400"/>
        <end position="483"/>
    </location>
</feature>
<protein>
    <submittedName>
        <fullName evidence="2">Uncharacterized protein</fullName>
    </submittedName>
</protein>
<proteinExistence type="predicted"/>
<dbReference type="EMBL" id="JAYKXP010000028">
    <property type="protein sequence ID" value="KAK7043727.1"/>
    <property type="molecule type" value="Genomic_DNA"/>
</dbReference>
<reference evidence="2 3" key="1">
    <citation type="submission" date="2024-01" db="EMBL/GenBank/DDBJ databases">
        <title>A draft genome for a cacao thread blight-causing isolate of Paramarasmius palmivorus.</title>
        <authorList>
            <person name="Baruah I.K."/>
            <person name="Bukari Y."/>
            <person name="Amoako-Attah I."/>
            <person name="Meinhardt L.W."/>
            <person name="Bailey B.A."/>
            <person name="Cohen S.P."/>
        </authorList>
    </citation>
    <scope>NUCLEOTIDE SEQUENCE [LARGE SCALE GENOMIC DNA]</scope>
    <source>
        <strain evidence="2 3">GH-12</strain>
    </source>
</reference>
<feature type="region of interest" description="Disordered" evidence="1">
    <location>
        <begin position="295"/>
        <end position="366"/>
    </location>
</feature>
<evidence type="ECO:0000313" key="2">
    <source>
        <dbReference type="EMBL" id="KAK7043727.1"/>
    </source>
</evidence>
<feature type="compositionally biased region" description="Pro residues" evidence="1">
    <location>
        <begin position="474"/>
        <end position="483"/>
    </location>
</feature>
<sequence>MNNDDSISVSTTCSPPSHIATVSWNYTPPESSSKAVALPKGLFHSSRSKRRCHVSASTKAFPFQKSGSRSERDGWRKKEVDLELNADLVGVRVALSVLEDYETKVGIGGPANVDVVVPDLIRPVDEEEVAAHQTSWKELMAEMRKPLEDRQRGSSDVEQPSTSAPVRDGHIDSSLEQGISILSGLDLAEWDHRSPILPTPKVKVSTFGVASPIPRPARSCSSSPFGDSDVSMSLASSLSDLKRTPTPPLSFSTDSSPKSSATSASPPPYDFVIPSLSGTSLPPKIHLEKDDQGFFSGVEETSSPLGHLKSSSTTSLLPPFLLDEGQKRKPSHSKTRTMVDRLRNDSQKQDDTDVPTGSATPHKPQIVADVDGWIGVSEPYRPDQAMAERKRELFLALNKPLEPSPKKPQNPSPKSHSNANPVSSQVTNDGWIDFVQKPPPQPKHARSRSHNKRPSNGSALTPHTAPPAQTTFRPPNPSIPPPPNFYYPPPRAIMPVPVTPAVPFAYAAYPPAPAVVPPVSYVPYPMAPYSMQAPPPPPQQLRVNHVPIPPMTAVYPHVAPPSGKVPYFPPLPSMVRPGSLPHPTAW</sequence>
<accession>A0AAW0CX47</accession>
<evidence type="ECO:0000256" key="1">
    <source>
        <dbReference type="SAM" id="MobiDB-lite"/>
    </source>
</evidence>
<feature type="compositionally biased region" description="Low complexity" evidence="1">
    <location>
        <begin position="310"/>
        <end position="322"/>
    </location>
</feature>
<dbReference type="Proteomes" id="UP001383192">
    <property type="component" value="Unassembled WGS sequence"/>
</dbReference>
<feature type="compositionally biased region" description="Low complexity" evidence="1">
    <location>
        <begin position="249"/>
        <end position="264"/>
    </location>
</feature>
<feature type="compositionally biased region" description="Polar residues" evidence="1">
    <location>
        <begin position="454"/>
        <end position="471"/>
    </location>
</feature>
<name>A0AAW0CX47_9AGAR</name>
<dbReference type="AlphaFoldDB" id="A0AAW0CX47"/>
<comment type="caution">
    <text evidence="2">The sequence shown here is derived from an EMBL/GenBank/DDBJ whole genome shotgun (WGS) entry which is preliminary data.</text>
</comment>
<feature type="compositionally biased region" description="Polar residues" evidence="1">
    <location>
        <begin position="416"/>
        <end position="428"/>
    </location>
</feature>
<gene>
    <name evidence="2" type="ORF">VNI00_008339</name>
</gene>
<feature type="compositionally biased region" description="Low complexity" evidence="1">
    <location>
        <begin position="227"/>
        <end position="239"/>
    </location>
</feature>
<feature type="region of interest" description="Disordered" evidence="1">
    <location>
        <begin position="213"/>
        <end position="267"/>
    </location>
</feature>